<keyword evidence="1" id="KW-0472">Membrane</keyword>
<evidence type="ECO:0000313" key="2">
    <source>
        <dbReference type="EMBL" id="GBC99413.1"/>
    </source>
</evidence>
<reference evidence="3" key="1">
    <citation type="submission" date="2017-09" db="EMBL/GenBank/DDBJ databases">
        <title>Metaegenomics of thermophilic ammonia-oxidizing enrichment culture.</title>
        <authorList>
            <person name="Kato S."/>
            <person name="Suzuki K."/>
        </authorList>
    </citation>
    <scope>NUCLEOTIDE SEQUENCE [LARGE SCALE GENOMIC DNA]</scope>
</reference>
<sequence>MKTPAFLRARQFHDCWAAVEWRFYERWMHGILWLLAGGLGLSAAGWILPNGWALALRLGVASFVLGIGLGVLRALGLSSLLQRAPDAFLRWIGGDRCPPPRRRQAISLYLRLMEGGFILLECLALFGLLGLSTTAAASCKGHATVSPLGVVLLVYGFFAVTYGGKNAVTAFSWARWLRPSLERFLEWECATWLVATGEWEMTRWGLLRPCSATRQPRLTGLRLWRGLIVALLICVAGLMLTLFVVALMQR</sequence>
<evidence type="ECO:0000313" key="3">
    <source>
        <dbReference type="Proteomes" id="UP000236173"/>
    </source>
</evidence>
<accession>A0A2H5XE02</accession>
<proteinExistence type="predicted"/>
<feature type="transmembrane region" description="Helical" evidence="1">
    <location>
        <begin position="143"/>
        <end position="162"/>
    </location>
</feature>
<protein>
    <submittedName>
        <fullName evidence="2">Uncharacterized protein</fullName>
    </submittedName>
</protein>
<feature type="transmembrane region" description="Helical" evidence="1">
    <location>
        <begin position="54"/>
        <end position="75"/>
    </location>
</feature>
<organism evidence="2 3">
    <name type="scientific">Candidatus Fervidibacter japonicus</name>
    <dbReference type="NCBI Taxonomy" id="2035412"/>
    <lineage>
        <taxon>Bacteria</taxon>
        <taxon>Candidatus Fervidibacterota</taxon>
        <taxon>Candidatus Fervidibacter</taxon>
    </lineage>
</organism>
<comment type="caution">
    <text evidence="2">The sequence shown here is derived from an EMBL/GenBank/DDBJ whole genome shotgun (WGS) entry which is preliminary data.</text>
</comment>
<feature type="transmembrane region" description="Helical" evidence="1">
    <location>
        <begin position="223"/>
        <end position="248"/>
    </location>
</feature>
<evidence type="ECO:0000256" key="1">
    <source>
        <dbReference type="SAM" id="Phobius"/>
    </source>
</evidence>
<dbReference type="EMBL" id="BEHT01000027">
    <property type="protein sequence ID" value="GBC99413.1"/>
    <property type="molecule type" value="Genomic_DNA"/>
</dbReference>
<name>A0A2H5XE02_9BACT</name>
<keyword evidence="1" id="KW-1133">Transmembrane helix</keyword>
<feature type="transmembrane region" description="Helical" evidence="1">
    <location>
        <begin position="31"/>
        <end position="48"/>
    </location>
</feature>
<keyword evidence="1" id="KW-0812">Transmembrane</keyword>
<dbReference type="Proteomes" id="UP000236173">
    <property type="component" value="Unassembled WGS sequence"/>
</dbReference>
<feature type="transmembrane region" description="Helical" evidence="1">
    <location>
        <begin position="108"/>
        <end position="131"/>
    </location>
</feature>
<gene>
    <name evidence="2" type="ORF">HRbin17_01937</name>
</gene>
<dbReference type="AlphaFoldDB" id="A0A2H5XE02"/>